<gene>
    <name evidence="1" type="ORF">GN244_ATG05176</name>
    <name evidence="2" type="ORF">GN958_ATG00212</name>
</gene>
<evidence type="ECO:0000313" key="1">
    <source>
        <dbReference type="EMBL" id="KAF4042468.1"/>
    </source>
</evidence>
<name>A0A833WHU3_PHYIN</name>
<dbReference type="Proteomes" id="UP000704712">
    <property type="component" value="Unassembled WGS sequence"/>
</dbReference>
<dbReference type="EMBL" id="WSZM01000100">
    <property type="protein sequence ID" value="KAF4042468.1"/>
    <property type="molecule type" value="Genomic_DNA"/>
</dbReference>
<dbReference type="AlphaFoldDB" id="A0A833WHU3"/>
<sequence length="126" mass="14223">MNWIKPVGAPTWKSTTIVQIARKRKVNRQVTIVFPKSYLAKCLAGIKTYRKSLPDEHDAGKMGVAITKLGTFAEKDLVTTMQWRDETPKLEAISDLAAWVRLSKFSRISMPSPLNKCFNIACAKRL</sequence>
<protein>
    <submittedName>
        <fullName evidence="1">Uncharacterized protein</fullName>
    </submittedName>
</protein>
<evidence type="ECO:0000313" key="3">
    <source>
        <dbReference type="Proteomes" id="UP000602510"/>
    </source>
</evidence>
<dbReference type="EMBL" id="JAACNO010000047">
    <property type="protein sequence ID" value="KAF4150550.1"/>
    <property type="molecule type" value="Genomic_DNA"/>
</dbReference>
<comment type="caution">
    <text evidence="1">The sequence shown here is derived from an EMBL/GenBank/DDBJ whole genome shotgun (WGS) entry which is preliminary data.</text>
</comment>
<accession>A0A833WHU3</accession>
<reference evidence="1" key="1">
    <citation type="submission" date="2020-04" db="EMBL/GenBank/DDBJ databases">
        <title>Hybrid Assembly of Korean Phytophthora infestans isolates.</title>
        <authorList>
            <person name="Prokchorchik M."/>
            <person name="Lee Y."/>
            <person name="Seo J."/>
            <person name="Cho J.-H."/>
            <person name="Park Y.-E."/>
            <person name="Jang D.-C."/>
            <person name="Im J.-S."/>
            <person name="Choi J.-G."/>
            <person name="Park H.-J."/>
            <person name="Lee G.-B."/>
            <person name="Lee Y.-G."/>
            <person name="Hong S.-Y."/>
            <person name="Cho K."/>
            <person name="Sohn K.H."/>
        </authorList>
    </citation>
    <scope>NUCLEOTIDE SEQUENCE</scope>
    <source>
        <strain evidence="1">KR_1_A1</strain>
        <strain evidence="2">KR_2_A2</strain>
    </source>
</reference>
<dbReference type="Proteomes" id="UP000602510">
    <property type="component" value="Unassembled WGS sequence"/>
</dbReference>
<proteinExistence type="predicted"/>
<keyword evidence="3" id="KW-1185">Reference proteome</keyword>
<evidence type="ECO:0000313" key="2">
    <source>
        <dbReference type="EMBL" id="KAF4150550.1"/>
    </source>
</evidence>
<organism evidence="1 3">
    <name type="scientific">Phytophthora infestans</name>
    <name type="common">Potato late blight agent</name>
    <name type="synonym">Botrytis infestans</name>
    <dbReference type="NCBI Taxonomy" id="4787"/>
    <lineage>
        <taxon>Eukaryota</taxon>
        <taxon>Sar</taxon>
        <taxon>Stramenopiles</taxon>
        <taxon>Oomycota</taxon>
        <taxon>Peronosporomycetes</taxon>
        <taxon>Peronosporales</taxon>
        <taxon>Peronosporaceae</taxon>
        <taxon>Phytophthora</taxon>
    </lineage>
</organism>